<comment type="similarity">
    <text evidence="1 7">Belongs to the bacterial ribosomal protein bS20 family.</text>
</comment>
<gene>
    <name evidence="7" type="primary">rpsT</name>
    <name evidence="8" type="ORF">A2494_03525</name>
</gene>
<dbReference type="InterPro" id="IPR002583">
    <property type="entry name" value="Ribosomal_bS20"/>
</dbReference>
<keyword evidence="5 7" id="KW-0687">Ribonucleoprotein</keyword>
<dbReference type="SUPFAM" id="SSF46992">
    <property type="entry name" value="Ribosomal protein S20"/>
    <property type="match status" value="1"/>
</dbReference>
<organism evidence="8 9">
    <name type="scientific">Candidatus Lloydbacteria bacterium RIFOXYC12_FULL_46_25</name>
    <dbReference type="NCBI Taxonomy" id="1798670"/>
    <lineage>
        <taxon>Bacteria</taxon>
        <taxon>Candidatus Lloydiibacteriota</taxon>
    </lineage>
</organism>
<evidence type="ECO:0000256" key="3">
    <source>
        <dbReference type="ARBA" id="ARBA00022884"/>
    </source>
</evidence>
<evidence type="ECO:0000256" key="2">
    <source>
        <dbReference type="ARBA" id="ARBA00022730"/>
    </source>
</evidence>
<evidence type="ECO:0000256" key="6">
    <source>
        <dbReference type="ARBA" id="ARBA00035136"/>
    </source>
</evidence>
<dbReference type="GO" id="GO:0003735">
    <property type="term" value="F:structural constituent of ribosome"/>
    <property type="evidence" value="ECO:0007669"/>
    <property type="project" value="InterPro"/>
</dbReference>
<reference evidence="8 9" key="1">
    <citation type="journal article" date="2016" name="Nat. Commun.">
        <title>Thousands of microbial genomes shed light on interconnected biogeochemical processes in an aquifer system.</title>
        <authorList>
            <person name="Anantharaman K."/>
            <person name="Brown C.T."/>
            <person name="Hug L.A."/>
            <person name="Sharon I."/>
            <person name="Castelle C.J."/>
            <person name="Probst A.J."/>
            <person name="Thomas B.C."/>
            <person name="Singh A."/>
            <person name="Wilkins M.J."/>
            <person name="Karaoz U."/>
            <person name="Brodie E.L."/>
            <person name="Williams K.H."/>
            <person name="Hubbard S.S."/>
            <person name="Banfield J.F."/>
        </authorList>
    </citation>
    <scope>NUCLEOTIDE SEQUENCE [LARGE SCALE GENOMIC DNA]</scope>
</reference>
<evidence type="ECO:0000256" key="5">
    <source>
        <dbReference type="ARBA" id="ARBA00023274"/>
    </source>
</evidence>
<dbReference type="AlphaFoldDB" id="A0A1G2DZZ6"/>
<evidence type="ECO:0000313" key="9">
    <source>
        <dbReference type="Proteomes" id="UP000178106"/>
    </source>
</evidence>
<dbReference type="Proteomes" id="UP000178106">
    <property type="component" value="Unassembled WGS sequence"/>
</dbReference>
<proteinExistence type="inferred from homology"/>
<dbReference type="GO" id="GO:0015935">
    <property type="term" value="C:small ribosomal subunit"/>
    <property type="evidence" value="ECO:0007669"/>
    <property type="project" value="TreeGrafter"/>
</dbReference>
<comment type="function">
    <text evidence="7">Binds directly to 16S ribosomal RNA.</text>
</comment>
<keyword evidence="2 7" id="KW-0699">rRNA-binding</keyword>
<dbReference type="GO" id="GO:0006412">
    <property type="term" value="P:translation"/>
    <property type="evidence" value="ECO:0007669"/>
    <property type="project" value="UniProtKB-UniRule"/>
</dbReference>
<accession>A0A1G2DZZ6</accession>
<dbReference type="HAMAP" id="MF_00500">
    <property type="entry name" value="Ribosomal_bS20"/>
    <property type="match status" value="1"/>
</dbReference>
<evidence type="ECO:0000256" key="1">
    <source>
        <dbReference type="ARBA" id="ARBA00007634"/>
    </source>
</evidence>
<keyword evidence="4 7" id="KW-0689">Ribosomal protein</keyword>
<dbReference type="GO" id="GO:0070181">
    <property type="term" value="F:small ribosomal subunit rRNA binding"/>
    <property type="evidence" value="ECO:0007669"/>
    <property type="project" value="TreeGrafter"/>
</dbReference>
<comment type="caution">
    <text evidence="8">The sequence shown here is derived from an EMBL/GenBank/DDBJ whole genome shotgun (WGS) entry which is preliminary data.</text>
</comment>
<dbReference type="EMBL" id="MHLU01000065">
    <property type="protein sequence ID" value="OGZ19166.1"/>
    <property type="molecule type" value="Genomic_DNA"/>
</dbReference>
<dbReference type="Pfam" id="PF01649">
    <property type="entry name" value="Ribosomal_S20p"/>
    <property type="match status" value="1"/>
</dbReference>
<dbReference type="PANTHER" id="PTHR33398:SF1">
    <property type="entry name" value="SMALL RIBOSOMAL SUBUNIT PROTEIN BS20C"/>
    <property type="match status" value="1"/>
</dbReference>
<dbReference type="InterPro" id="IPR036510">
    <property type="entry name" value="Ribosomal_bS20_sf"/>
</dbReference>
<evidence type="ECO:0000256" key="7">
    <source>
        <dbReference type="HAMAP-Rule" id="MF_00500"/>
    </source>
</evidence>
<evidence type="ECO:0000256" key="4">
    <source>
        <dbReference type="ARBA" id="ARBA00022980"/>
    </source>
</evidence>
<sequence>MAITSSAKRAIRVSARKRVYNLRRLSTMRDSVKSFKKLVISGAEDVEKSLPALYKAIDKAAKRGVIKKNTAARKKSRVIAMLRKQTAK</sequence>
<dbReference type="Gene3D" id="1.20.58.110">
    <property type="entry name" value="Ribosomal protein S20"/>
    <property type="match status" value="1"/>
</dbReference>
<dbReference type="NCBIfam" id="TIGR00029">
    <property type="entry name" value="S20"/>
    <property type="match status" value="1"/>
</dbReference>
<name>A0A1G2DZZ6_9BACT</name>
<dbReference type="GO" id="GO:0005829">
    <property type="term" value="C:cytosol"/>
    <property type="evidence" value="ECO:0007669"/>
    <property type="project" value="TreeGrafter"/>
</dbReference>
<keyword evidence="3 7" id="KW-0694">RNA-binding</keyword>
<dbReference type="PANTHER" id="PTHR33398">
    <property type="entry name" value="30S RIBOSOMAL PROTEIN S20"/>
    <property type="match status" value="1"/>
</dbReference>
<evidence type="ECO:0000313" key="8">
    <source>
        <dbReference type="EMBL" id="OGZ19166.1"/>
    </source>
</evidence>
<protein>
    <recommendedName>
        <fullName evidence="6 7">Small ribosomal subunit protein bS20</fullName>
    </recommendedName>
</protein>